<keyword evidence="2" id="KW-0813">Transport</keyword>
<keyword evidence="5 15" id="KW-0808">Transferase</keyword>
<dbReference type="EMBL" id="JPVU01000217">
    <property type="protein sequence ID" value="KFN90305.1"/>
    <property type="molecule type" value="Genomic_DNA"/>
</dbReference>
<protein>
    <submittedName>
        <fullName evidence="15">PTS system beta-glucoside-specific IIBCA component</fullName>
        <ecNumber evidence="15">2.7.1.69</ecNumber>
    </submittedName>
</protein>
<reference evidence="15 16" key="1">
    <citation type="submission" date="2014-08" db="EMBL/GenBank/DDBJ databases">
        <title>Genome sequence of Tetragenococcus muriaticus.</title>
        <authorList>
            <person name="Chuea-nongthon C."/>
            <person name="Rodtong S."/>
            <person name="Yongsawatdigul J."/>
            <person name="Steele J.L."/>
            <person name="Liu X.-y."/>
            <person name="Speers J."/>
            <person name="Glasner J.D."/>
            <person name="Neeno-Eckwall E.C."/>
        </authorList>
    </citation>
    <scope>NUCLEOTIDE SEQUENCE [LARGE SCALE GENOMIC DNA]</scope>
    <source>
        <strain evidence="15 16">PMC-11-5</strain>
    </source>
</reference>
<evidence type="ECO:0000256" key="10">
    <source>
        <dbReference type="ARBA" id="ARBA00023136"/>
    </source>
</evidence>
<feature type="transmembrane region" description="Helical" evidence="12">
    <location>
        <begin position="138"/>
        <end position="158"/>
    </location>
</feature>
<evidence type="ECO:0000256" key="6">
    <source>
        <dbReference type="ARBA" id="ARBA00022683"/>
    </source>
</evidence>
<feature type="active site" description="Phosphocysteine intermediate; for EIIB activity" evidence="11">
    <location>
        <position position="27"/>
    </location>
</feature>
<dbReference type="Pfam" id="PF00367">
    <property type="entry name" value="PTS_EIIB"/>
    <property type="match status" value="1"/>
</dbReference>
<dbReference type="GO" id="GO:0016301">
    <property type="term" value="F:kinase activity"/>
    <property type="evidence" value="ECO:0007669"/>
    <property type="project" value="UniProtKB-KW"/>
</dbReference>
<evidence type="ECO:0000256" key="9">
    <source>
        <dbReference type="ARBA" id="ARBA00022989"/>
    </source>
</evidence>
<keyword evidence="7 12" id="KW-0812">Transmembrane</keyword>
<keyword evidence="8" id="KW-0418">Kinase</keyword>
<dbReference type="FunFam" id="3.30.1360.60:FF:000001">
    <property type="entry name" value="PTS system glucose-specific IIBC component PtsG"/>
    <property type="match status" value="1"/>
</dbReference>
<feature type="transmembrane region" description="Helical" evidence="12">
    <location>
        <begin position="229"/>
        <end position="248"/>
    </location>
</feature>
<feature type="transmembrane region" description="Helical" evidence="12">
    <location>
        <begin position="280"/>
        <end position="307"/>
    </location>
</feature>
<proteinExistence type="predicted"/>
<sequence>MGTNREVAERILNGVGGSKNIESVVHCVTRLRFILKDENKADTQRLQSDQEIIQIVQSGGQYQVVLGSHVADVYQELLALADINEGSAKKGNIINRFVDIISAIFTPFLGAMAGAGVLKGFLTLALTLGWISEHSGVYLVLFSVADGIFTYLPIPLAFTAAQKFRTNPYLAIALAMGLVHPLVTQFSGDTLSFFGLPVIIGPSGYTSSIIPVILAVFLQSYVERFAKKIIPAFLSTILVPLFILLIMAPITFIIIGPIGTVLGDLLGQLYYTVYNFSPTIAGAAVGGLWQVLVMFGMHWGFIPIMFLNMAQGSDTLMPIVLPAILAQGGAALAVFFLTKSRRLKGLAFSSVITSIFGITEPTVYGVNLPLKTAICYCLY</sequence>
<dbReference type="PANTHER" id="PTHR30175:SF1">
    <property type="entry name" value="PTS SYSTEM ARBUTIN-, CELLOBIOSE-, AND SALICIN-SPECIFIC EIIBC COMPONENT-RELATED"/>
    <property type="match status" value="1"/>
</dbReference>
<dbReference type="Proteomes" id="UP000029380">
    <property type="component" value="Unassembled WGS sequence"/>
</dbReference>
<keyword evidence="6" id="KW-0598">Phosphotransferase system</keyword>
<evidence type="ECO:0000259" key="13">
    <source>
        <dbReference type="PROSITE" id="PS51098"/>
    </source>
</evidence>
<dbReference type="PANTHER" id="PTHR30175">
    <property type="entry name" value="PHOSPHOTRANSFERASE SYSTEM TRANSPORT PROTEIN"/>
    <property type="match status" value="1"/>
</dbReference>
<dbReference type="InterPro" id="IPR001996">
    <property type="entry name" value="PTS_IIB_1"/>
</dbReference>
<evidence type="ECO:0000313" key="15">
    <source>
        <dbReference type="EMBL" id="KFN90305.1"/>
    </source>
</evidence>
<name>A0A091C0S2_9ENTE</name>
<dbReference type="SUPFAM" id="SSF55604">
    <property type="entry name" value="Glucose permease domain IIB"/>
    <property type="match status" value="1"/>
</dbReference>
<dbReference type="GO" id="GO:0009401">
    <property type="term" value="P:phosphoenolpyruvate-dependent sugar phosphotransferase system"/>
    <property type="evidence" value="ECO:0007669"/>
    <property type="project" value="UniProtKB-KW"/>
</dbReference>
<evidence type="ECO:0000256" key="12">
    <source>
        <dbReference type="SAM" id="Phobius"/>
    </source>
</evidence>
<dbReference type="CDD" id="cd00212">
    <property type="entry name" value="PTS_IIB_glc"/>
    <property type="match status" value="1"/>
</dbReference>
<evidence type="ECO:0000259" key="14">
    <source>
        <dbReference type="PROSITE" id="PS51103"/>
    </source>
</evidence>
<feature type="domain" description="PTS EIIB type-1" evidence="13">
    <location>
        <begin position="5"/>
        <end position="87"/>
    </location>
</feature>
<dbReference type="GO" id="GO:0090589">
    <property type="term" value="F:protein-phosphocysteine-trehalose phosphotransferase system transporter activity"/>
    <property type="evidence" value="ECO:0007669"/>
    <property type="project" value="TreeGrafter"/>
</dbReference>
<feature type="transmembrane region" description="Helical" evidence="12">
    <location>
        <begin position="194"/>
        <end position="217"/>
    </location>
</feature>
<comment type="subcellular location">
    <subcellularLocation>
        <location evidence="1">Cell membrane</location>
        <topology evidence="1">Multi-pass membrane protein</topology>
    </subcellularLocation>
</comment>
<dbReference type="InterPro" id="IPR018113">
    <property type="entry name" value="PTrfase_EIIB_Cys"/>
</dbReference>
<evidence type="ECO:0000256" key="8">
    <source>
        <dbReference type="ARBA" id="ARBA00022777"/>
    </source>
</evidence>
<gene>
    <name evidence="15" type="ORF">TMUPMC115_1975</name>
</gene>
<dbReference type="PROSITE" id="PS51098">
    <property type="entry name" value="PTS_EIIB_TYPE_1"/>
    <property type="match status" value="1"/>
</dbReference>
<dbReference type="AlphaFoldDB" id="A0A091C0S2"/>
<keyword evidence="4" id="KW-0762">Sugar transport</keyword>
<dbReference type="PROSITE" id="PS01035">
    <property type="entry name" value="PTS_EIIB_TYPE_1_CYS"/>
    <property type="match status" value="1"/>
</dbReference>
<evidence type="ECO:0000256" key="5">
    <source>
        <dbReference type="ARBA" id="ARBA00022679"/>
    </source>
</evidence>
<feature type="transmembrane region" description="Helical" evidence="12">
    <location>
        <begin position="319"/>
        <end position="338"/>
    </location>
</feature>
<keyword evidence="3" id="KW-1003">Cell membrane</keyword>
<evidence type="ECO:0000256" key="7">
    <source>
        <dbReference type="ARBA" id="ARBA00022692"/>
    </source>
</evidence>
<evidence type="ECO:0000256" key="3">
    <source>
        <dbReference type="ARBA" id="ARBA00022475"/>
    </source>
</evidence>
<dbReference type="Pfam" id="PF02378">
    <property type="entry name" value="PTS_EIIC"/>
    <property type="match status" value="1"/>
</dbReference>
<dbReference type="InterPro" id="IPR050558">
    <property type="entry name" value="PTS_Sugar-Specific_Components"/>
</dbReference>
<evidence type="ECO:0000256" key="4">
    <source>
        <dbReference type="ARBA" id="ARBA00022597"/>
    </source>
</evidence>
<feature type="transmembrane region" description="Helical" evidence="12">
    <location>
        <begin position="170"/>
        <end position="188"/>
    </location>
</feature>
<dbReference type="PATRIC" id="fig|1302649.3.peg.1977"/>
<evidence type="ECO:0000256" key="2">
    <source>
        <dbReference type="ARBA" id="ARBA00022448"/>
    </source>
</evidence>
<keyword evidence="9 12" id="KW-1133">Transmembrane helix</keyword>
<feature type="domain" description="PTS EIIC type-1" evidence="14">
    <location>
        <begin position="99"/>
        <end position="379"/>
    </location>
</feature>
<dbReference type="GO" id="GO:0008982">
    <property type="term" value="F:protein-N(PI)-phosphohistidine-sugar phosphotransferase activity"/>
    <property type="evidence" value="ECO:0007669"/>
    <property type="project" value="InterPro"/>
</dbReference>
<dbReference type="InterPro" id="IPR003352">
    <property type="entry name" value="PTS_EIIC"/>
</dbReference>
<organism evidence="15 16">
    <name type="scientific">Tetragenococcus muriaticus PMC-11-5</name>
    <dbReference type="NCBI Taxonomy" id="1302649"/>
    <lineage>
        <taxon>Bacteria</taxon>
        <taxon>Bacillati</taxon>
        <taxon>Bacillota</taxon>
        <taxon>Bacilli</taxon>
        <taxon>Lactobacillales</taxon>
        <taxon>Enterococcaceae</taxon>
        <taxon>Tetragenococcus</taxon>
    </lineage>
</organism>
<feature type="transmembrane region" description="Helical" evidence="12">
    <location>
        <begin position="97"/>
        <end position="118"/>
    </location>
</feature>
<dbReference type="InterPro" id="IPR013013">
    <property type="entry name" value="PTS_EIIC_1"/>
</dbReference>
<dbReference type="GO" id="GO:0015771">
    <property type="term" value="P:trehalose transport"/>
    <property type="evidence" value="ECO:0007669"/>
    <property type="project" value="TreeGrafter"/>
</dbReference>
<evidence type="ECO:0000256" key="1">
    <source>
        <dbReference type="ARBA" id="ARBA00004651"/>
    </source>
</evidence>
<dbReference type="PROSITE" id="PS51103">
    <property type="entry name" value="PTS_EIIC_TYPE_1"/>
    <property type="match status" value="1"/>
</dbReference>
<dbReference type="EC" id="2.7.1.69" evidence="15"/>
<keyword evidence="10 12" id="KW-0472">Membrane</keyword>
<evidence type="ECO:0000313" key="16">
    <source>
        <dbReference type="Proteomes" id="UP000029380"/>
    </source>
</evidence>
<dbReference type="InterPro" id="IPR036878">
    <property type="entry name" value="Glu_permease_IIB"/>
</dbReference>
<dbReference type="Gene3D" id="3.30.1360.60">
    <property type="entry name" value="Glucose permease domain IIB"/>
    <property type="match status" value="1"/>
</dbReference>
<accession>A0A091C0S2</accession>
<comment type="caution">
    <text evidence="15">The sequence shown here is derived from an EMBL/GenBank/DDBJ whole genome shotgun (WGS) entry which is preliminary data.</text>
</comment>
<evidence type="ECO:0000256" key="11">
    <source>
        <dbReference type="PROSITE-ProRule" id="PRU00421"/>
    </source>
</evidence>
<dbReference type="GO" id="GO:0005886">
    <property type="term" value="C:plasma membrane"/>
    <property type="evidence" value="ECO:0007669"/>
    <property type="project" value="UniProtKB-SubCell"/>
</dbReference>